<organism evidence="3 4">
    <name type="scientific">Candidatus Mycobacterium wuenschmannii</name>
    <dbReference type="NCBI Taxonomy" id="3027808"/>
    <lineage>
        <taxon>Bacteria</taxon>
        <taxon>Bacillati</taxon>
        <taxon>Actinomycetota</taxon>
        <taxon>Actinomycetes</taxon>
        <taxon>Mycobacteriales</taxon>
        <taxon>Mycobacteriaceae</taxon>
        <taxon>Mycobacterium</taxon>
    </lineage>
</organism>
<name>A0ABY8VTH8_9MYCO</name>
<dbReference type="Pfam" id="PF13529">
    <property type="entry name" value="Peptidase_C39_2"/>
    <property type="match status" value="1"/>
</dbReference>
<reference evidence="3 4" key="1">
    <citation type="journal article" date="2023" name="Microbiol. Resour. Announc.">
        <title>Complete Genome Sequence of Mycobacterium wuenschmanii, a novel Nontuberculous Mycobacterium Isolated from a captive population of Amazon Milk Frogs.</title>
        <authorList>
            <person name="Hicks J."/>
            <person name="Zeineldin M."/>
            <person name="Ward H."/>
            <person name="Wuenschmann A."/>
            <person name="Camp P."/>
            <person name="Farrell D."/>
            <person name="Lehman K."/>
            <person name="Thacker T."/>
            <person name="Cuthbert E."/>
        </authorList>
    </citation>
    <scope>NUCLEOTIDE SEQUENCE [LARGE SCALE GENOMIC DNA]</scope>
    <source>
        <strain evidence="3 4">Wuenschmanii</strain>
    </source>
</reference>
<dbReference type="RefSeq" id="WP_285186468.1">
    <property type="nucleotide sequence ID" value="NZ_CP126981.1"/>
</dbReference>
<feature type="chain" id="PRO_5047549373" evidence="1">
    <location>
        <begin position="29"/>
        <end position="217"/>
    </location>
</feature>
<proteinExistence type="predicted"/>
<dbReference type="Gene3D" id="3.90.70.10">
    <property type="entry name" value="Cysteine proteinases"/>
    <property type="match status" value="1"/>
</dbReference>
<sequence>MARRVDIHARGGAFARACGLVAALYAIAAGLPATSPAAVDVGHVPGVFGEPAVAARFWREQHTSDCAELAVADVVGEITGREPSEQDVTTMAETTPSVSGTGSIWQPWGFTDIQDVPILLGHYGITAENMRTDIDGLKRMLGTGRRIIAHVNAETLWNRPAHREIADHFVVVTGIDTWTGMVHLNDSAIATGRNEVVPIAVFEQAWATNRRAATITR</sequence>
<gene>
    <name evidence="3" type="ORF">PT015_18895</name>
</gene>
<evidence type="ECO:0000259" key="2">
    <source>
        <dbReference type="Pfam" id="PF13529"/>
    </source>
</evidence>
<feature type="signal peptide" evidence="1">
    <location>
        <begin position="1"/>
        <end position="28"/>
    </location>
</feature>
<dbReference type="EMBL" id="CP126981">
    <property type="protein sequence ID" value="WIM86925.1"/>
    <property type="molecule type" value="Genomic_DNA"/>
</dbReference>
<dbReference type="InterPro" id="IPR039564">
    <property type="entry name" value="Peptidase_C39-like"/>
</dbReference>
<protein>
    <submittedName>
        <fullName evidence="3">C39 family peptidase</fullName>
    </submittedName>
</protein>
<evidence type="ECO:0000313" key="3">
    <source>
        <dbReference type="EMBL" id="WIM86925.1"/>
    </source>
</evidence>
<evidence type="ECO:0000313" key="4">
    <source>
        <dbReference type="Proteomes" id="UP001236585"/>
    </source>
</evidence>
<accession>A0ABY8VTH8</accession>
<keyword evidence="1" id="KW-0732">Signal</keyword>
<keyword evidence="4" id="KW-1185">Reference proteome</keyword>
<dbReference type="Proteomes" id="UP001236585">
    <property type="component" value="Chromosome"/>
</dbReference>
<evidence type="ECO:0000256" key="1">
    <source>
        <dbReference type="SAM" id="SignalP"/>
    </source>
</evidence>
<feature type="domain" description="Peptidase C39-like" evidence="2">
    <location>
        <begin position="63"/>
        <end position="188"/>
    </location>
</feature>